<keyword evidence="1" id="KW-0812">Transmembrane</keyword>
<sequence length="123" mass="13907">MYLMLKHLHMTLALLTFISFFVRGIWMWRGSACLQKKLVKILPHVIDTFLLITGVTVAVYLGFKPSEHPWLLSKMIALVVYIGLGVVAFKHRSPAVRKSAWVAALLVFIYIVSVAITKNPMPL</sequence>
<dbReference type="InterPro" id="IPR007360">
    <property type="entry name" value="SirB"/>
</dbReference>
<name>A0A928YSU0_9GAMM</name>
<dbReference type="PIRSF" id="PIRSF005610">
    <property type="entry name" value="SirB"/>
    <property type="match status" value="1"/>
</dbReference>
<evidence type="ECO:0000313" key="2">
    <source>
        <dbReference type="EMBL" id="MBE8716756.1"/>
    </source>
</evidence>
<comment type="caution">
    <text evidence="2">The sequence shown here is derived from an EMBL/GenBank/DDBJ whole genome shotgun (WGS) entry which is preliminary data.</text>
</comment>
<dbReference type="RefSeq" id="WP_193908078.1">
    <property type="nucleotide sequence ID" value="NZ_PRDL01000001.1"/>
</dbReference>
<organism evidence="2 3">
    <name type="scientific">Cellvibrio polysaccharolyticus</name>
    <dbReference type="NCBI Taxonomy" id="2082724"/>
    <lineage>
        <taxon>Bacteria</taxon>
        <taxon>Pseudomonadati</taxon>
        <taxon>Pseudomonadota</taxon>
        <taxon>Gammaproteobacteria</taxon>
        <taxon>Cellvibrionales</taxon>
        <taxon>Cellvibrionaceae</taxon>
        <taxon>Cellvibrio</taxon>
    </lineage>
</organism>
<feature type="transmembrane region" description="Helical" evidence="1">
    <location>
        <begin position="41"/>
        <end position="63"/>
    </location>
</feature>
<feature type="transmembrane region" description="Helical" evidence="1">
    <location>
        <begin position="100"/>
        <end position="117"/>
    </location>
</feature>
<evidence type="ECO:0000313" key="3">
    <source>
        <dbReference type="Proteomes" id="UP000652567"/>
    </source>
</evidence>
<gene>
    <name evidence="2" type="ORF">C4F51_06075</name>
</gene>
<dbReference type="Proteomes" id="UP000652567">
    <property type="component" value="Unassembled WGS sequence"/>
</dbReference>
<keyword evidence="1" id="KW-0472">Membrane</keyword>
<protein>
    <submittedName>
        <fullName evidence="2">Regulator SirB</fullName>
    </submittedName>
</protein>
<reference evidence="2" key="1">
    <citation type="submission" date="2018-07" db="EMBL/GenBank/DDBJ databases">
        <title>Genome assembly of strain Ka43.</title>
        <authorList>
            <person name="Kukolya J."/>
            <person name="Nagy I."/>
            <person name="Horvath B."/>
            <person name="Toth A."/>
        </authorList>
    </citation>
    <scope>NUCLEOTIDE SEQUENCE</scope>
    <source>
        <strain evidence="2">KB43</strain>
    </source>
</reference>
<dbReference type="Pfam" id="PF04247">
    <property type="entry name" value="SirB"/>
    <property type="match status" value="1"/>
</dbReference>
<feature type="transmembrane region" description="Helical" evidence="1">
    <location>
        <begin position="12"/>
        <end position="29"/>
    </location>
</feature>
<keyword evidence="1" id="KW-1133">Transmembrane helix</keyword>
<dbReference type="GO" id="GO:0005886">
    <property type="term" value="C:plasma membrane"/>
    <property type="evidence" value="ECO:0007669"/>
    <property type="project" value="TreeGrafter"/>
</dbReference>
<proteinExistence type="predicted"/>
<keyword evidence="3" id="KW-1185">Reference proteome</keyword>
<dbReference type="PANTHER" id="PTHR39594">
    <property type="entry name" value="PROTEIN YCHQ"/>
    <property type="match status" value="1"/>
</dbReference>
<dbReference type="PANTHER" id="PTHR39594:SF1">
    <property type="entry name" value="PROTEIN YCHQ"/>
    <property type="match status" value="1"/>
</dbReference>
<dbReference type="EMBL" id="PRDL01000001">
    <property type="protein sequence ID" value="MBE8716756.1"/>
    <property type="molecule type" value="Genomic_DNA"/>
</dbReference>
<evidence type="ECO:0000256" key="1">
    <source>
        <dbReference type="SAM" id="Phobius"/>
    </source>
</evidence>
<dbReference type="AlphaFoldDB" id="A0A928YSU0"/>
<feature type="transmembrane region" description="Helical" evidence="1">
    <location>
        <begin position="69"/>
        <end position="88"/>
    </location>
</feature>
<accession>A0A928YSU0</accession>